<name>A0ABR2KWZ2_9EUKA</name>
<dbReference type="PANTHER" id="PTHR24159">
    <property type="match status" value="1"/>
</dbReference>
<dbReference type="EMBL" id="JAPFFF010000003">
    <property type="protein sequence ID" value="KAK8895573.1"/>
    <property type="molecule type" value="Genomic_DNA"/>
</dbReference>
<dbReference type="PANTHER" id="PTHR24159:SF5">
    <property type="entry name" value="ANK_REP_REGION DOMAIN-CONTAINING PROTEIN"/>
    <property type="match status" value="1"/>
</dbReference>
<dbReference type="Proteomes" id="UP001470230">
    <property type="component" value="Unassembled WGS sequence"/>
</dbReference>
<evidence type="ECO:0000313" key="2">
    <source>
        <dbReference type="Proteomes" id="UP001470230"/>
    </source>
</evidence>
<comment type="caution">
    <text evidence="1">The sequence shown here is derived from an EMBL/GenBank/DDBJ whole genome shotgun (WGS) entry which is preliminary data.</text>
</comment>
<gene>
    <name evidence="1" type="ORF">M9Y10_024043</name>
</gene>
<proteinExistence type="predicted"/>
<keyword evidence="2" id="KW-1185">Reference proteome</keyword>
<sequence>MEINEYLEKKKKIQEGIIQYIEGFNELEEDYSNLLCIFIDQQIRKDRRELKATFQLIMQIANNHNRSPNFFSKIEHIIIQFKKEILNYYTNSEIFDLFGSNKRILLFLFEEKMILLNHQILDTLTNYQYHSLNYDQYFKPEIYSFIESQLPSENESEMPNDKTKTSESFEKNRKIGENDGKLAQLIQHDLIDEFISYINQNNIILSYTIKSSIFETNLFLINKNPSLIEYSAFFGSIQIFKYLYKNKVKLTPSLWIYGVHGQDPEIIKILEEESIVPDDETFTNCLIESIKCHHIETTNYIQRNFIHNEYNQKVSTEAIKRHNYLFFPDPKKLKNFFFYFCSYDYLSIVEFLLRDEDLNVNLENQNHDVTYKISNQKLF</sequence>
<dbReference type="InterPro" id="IPR036770">
    <property type="entry name" value="Ankyrin_rpt-contain_sf"/>
</dbReference>
<evidence type="ECO:0008006" key="3">
    <source>
        <dbReference type="Google" id="ProtNLM"/>
    </source>
</evidence>
<organism evidence="1 2">
    <name type="scientific">Tritrichomonas musculus</name>
    <dbReference type="NCBI Taxonomy" id="1915356"/>
    <lineage>
        <taxon>Eukaryota</taxon>
        <taxon>Metamonada</taxon>
        <taxon>Parabasalia</taxon>
        <taxon>Tritrichomonadida</taxon>
        <taxon>Tritrichomonadidae</taxon>
        <taxon>Tritrichomonas</taxon>
    </lineage>
</organism>
<reference evidence="1 2" key="1">
    <citation type="submission" date="2024-04" db="EMBL/GenBank/DDBJ databases">
        <title>Tritrichomonas musculus Genome.</title>
        <authorList>
            <person name="Alves-Ferreira E."/>
            <person name="Grigg M."/>
            <person name="Lorenzi H."/>
            <person name="Galac M."/>
        </authorList>
    </citation>
    <scope>NUCLEOTIDE SEQUENCE [LARGE SCALE GENOMIC DNA]</scope>
    <source>
        <strain evidence="1 2">EAF2021</strain>
    </source>
</reference>
<dbReference type="SUPFAM" id="SSF48403">
    <property type="entry name" value="Ankyrin repeat"/>
    <property type="match status" value="1"/>
</dbReference>
<evidence type="ECO:0000313" key="1">
    <source>
        <dbReference type="EMBL" id="KAK8895573.1"/>
    </source>
</evidence>
<accession>A0ABR2KWZ2</accession>
<protein>
    <recommendedName>
        <fullName evidence="3">DUF3447 domain-containing protein</fullName>
    </recommendedName>
</protein>